<gene>
    <name evidence="2" type="ORF">M7I_7316</name>
</gene>
<keyword evidence="3" id="KW-1185">Reference proteome</keyword>
<comment type="caution">
    <text evidence="2">The sequence shown here is derived from an EMBL/GenBank/DDBJ whole genome shotgun (WGS) entry which is preliminary data.</text>
</comment>
<protein>
    <submittedName>
        <fullName evidence="2">Uncharacterized protein</fullName>
    </submittedName>
</protein>
<evidence type="ECO:0000313" key="3">
    <source>
        <dbReference type="Proteomes" id="UP000005446"/>
    </source>
</evidence>
<reference evidence="2 3" key="1">
    <citation type="journal article" date="2012" name="Eukaryot. Cell">
        <title>Genome sequence of the fungus Glarea lozoyensis: the first genome sequence of a species from the Helotiaceae family.</title>
        <authorList>
            <person name="Youssar L."/>
            <person name="Gruening B.A."/>
            <person name="Erxleben A."/>
            <person name="Guenther S."/>
            <person name="Huettel W."/>
        </authorList>
    </citation>
    <scope>NUCLEOTIDE SEQUENCE [LARGE SCALE GENOMIC DNA]</scope>
    <source>
        <strain evidence="3">ATCC 74030 / MF5533</strain>
    </source>
</reference>
<dbReference type="HOGENOM" id="CLU_2794174_0_0_1"/>
<evidence type="ECO:0000313" key="2">
    <source>
        <dbReference type="EMBL" id="EHK96991.1"/>
    </source>
</evidence>
<proteinExistence type="predicted"/>
<name>H0EWZ1_GLAL7</name>
<dbReference type="EMBL" id="AGUE01000214">
    <property type="protein sequence ID" value="EHK96991.1"/>
    <property type="molecule type" value="Genomic_DNA"/>
</dbReference>
<sequence length="68" mass="7265">MTTVENITPLSNCHKAGYVIRRVSGVRKVSSSDVSSSESLFASQADNRIPVKPNIEPTEATNGFDPSA</sequence>
<feature type="region of interest" description="Disordered" evidence="1">
    <location>
        <begin position="31"/>
        <end position="68"/>
    </location>
</feature>
<dbReference type="Proteomes" id="UP000005446">
    <property type="component" value="Unassembled WGS sequence"/>
</dbReference>
<accession>H0EWZ1</accession>
<dbReference type="InParanoid" id="H0EWZ1"/>
<organism evidence="2 3">
    <name type="scientific">Glarea lozoyensis (strain ATCC 74030 / MF5533)</name>
    <dbReference type="NCBI Taxonomy" id="1104152"/>
    <lineage>
        <taxon>Eukaryota</taxon>
        <taxon>Fungi</taxon>
        <taxon>Dikarya</taxon>
        <taxon>Ascomycota</taxon>
        <taxon>Pezizomycotina</taxon>
        <taxon>Leotiomycetes</taxon>
        <taxon>Helotiales</taxon>
        <taxon>Helotiaceae</taxon>
        <taxon>Glarea</taxon>
    </lineage>
</organism>
<evidence type="ECO:0000256" key="1">
    <source>
        <dbReference type="SAM" id="MobiDB-lite"/>
    </source>
</evidence>
<feature type="compositionally biased region" description="Low complexity" evidence="1">
    <location>
        <begin position="31"/>
        <end position="43"/>
    </location>
</feature>
<dbReference type="AlphaFoldDB" id="H0EWZ1"/>